<organism evidence="1 2">
    <name type="scientific">Streptomyces zaomyceticus</name>
    <dbReference type="NCBI Taxonomy" id="68286"/>
    <lineage>
        <taxon>Bacteria</taxon>
        <taxon>Bacillati</taxon>
        <taxon>Actinomycetota</taxon>
        <taxon>Actinomycetes</taxon>
        <taxon>Kitasatosporales</taxon>
        <taxon>Streptomycetaceae</taxon>
        <taxon>Streptomyces</taxon>
    </lineage>
</organism>
<sequence length="280" mass="31183">MPKCADPDRTALDLLDARLEALWDGRGLPLPQGSAFLVVEGEREAEGVGGEGELFRWALDRLRRTPCEPQDDFVRQVGSLLGEFRRRRSPWNAAALRLLDDTYTFAATGPRRHENWAYDVHAVLHRTVPDPRGWVRLDWDRTNTARHTVPAYPFDPPGASEIPDRLYPLDPEAAVAALAIMAEEWQSEQAPVRSRPDRDAVLADARILLDRYGPTARYWTNATAAAGDPAPDFLTAGLQGTKSHGFLTSEYLNGLDLFEDLGLIAVAEEEVGVFWSFGAY</sequence>
<dbReference type="EMBL" id="CP108188">
    <property type="protein sequence ID" value="WTR68040.1"/>
    <property type="molecule type" value="Genomic_DNA"/>
</dbReference>
<keyword evidence="2" id="KW-1185">Reference proteome</keyword>
<name>A0ABZ1L0J8_9ACTN</name>
<reference evidence="1 2" key="1">
    <citation type="submission" date="2022-10" db="EMBL/GenBank/DDBJ databases">
        <title>The complete genomes of actinobacterial strains from the NBC collection.</title>
        <authorList>
            <person name="Joergensen T.S."/>
            <person name="Alvarez Arevalo M."/>
            <person name="Sterndorff E.B."/>
            <person name="Faurdal D."/>
            <person name="Vuksanovic O."/>
            <person name="Mourched A.-S."/>
            <person name="Charusanti P."/>
            <person name="Shaw S."/>
            <person name="Blin K."/>
            <person name="Weber T."/>
        </authorList>
    </citation>
    <scope>NUCLEOTIDE SEQUENCE [LARGE SCALE GENOMIC DNA]</scope>
    <source>
        <strain evidence="1 2">NBC_00123</strain>
    </source>
</reference>
<proteinExistence type="predicted"/>
<dbReference type="RefSeq" id="WP_371634710.1">
    <property type="nucleotide sequence ID" value="NZ_CP108062.1"/>
</dbReference>
<gene>
    <name evidence="1" type="ORF">OG814_01580</name>
</gene>
<evidence type="ECO:0000313" key="2">
    <source>
        <dbReference type="Proteomes" id="UP001622594"/>
    </source>
</evidence>
<dbReference type="Proteomes" id="UP001622594">
    <property type="component" value="Chromosome"/>
</dbReference>
<evidence type="ECO:0000313" key="1">
    <source>
        <dbReference type="EMBL" id="WTR68040.1"/>
    </source>
</evidence>
<accession>A0ABZ1L0J8</accession>
<protein>
    <submittedName>
        <fullName evidence="1">Uncharacterized protein</fullName>
    </submittedName>
</protein>